<comment type="caution">
    <text evidence="1">The sequence shown here is derived from an EMBL/GenBank/DDBJ whole genome shotgun (WGS) entry which is preliminary data.</text>
</comment>
<dbReference type="EMBL" id="AAEW02000002">
    <property type="protein sequence ID" value="EAT16917.1"/>
    <property type="molecule type" value="Genomic_DNA"/>
</dbReference>
<dbReference type="NCBIfam" id="TIGR01509">
    <property type="entry name" value="HAD-SF-IA-v3"/>
    <property type="match status" value="1"/>
</dbReference>
<accession>Q1K3Q7</accession>
<dbReference type="PANTHER" id="PTHR12725:SF117">
    <property type="entry name" value="HALOACID DEHALOGENASE-LIKE HYDROLASE"/>
    <property type="match status" value="1"/>
</dbReference>
<proteinExistence type="predicted"/>
<dbReference type="SUPFAM" id="SSF56784">
    <property type="entry name" value="HAD-like"/>
    <property type="match status" value="1"/>
</dbReference>
<organism evidence="1 2">
    <name type="scientific">Desulfuromonas acetoxidans (strain DSM 684 / 11070)</name>
    <dbReference type="NCBI Taxonomy" id="281689"/>
    <lineage>
        <taxon>Bacteria</taxon>
        <taxon>Pseudomonadati</taxon>
        <taxon>Thermodesulfobacteriota</taxon>
        <taxon>Desulfuromonadia</taxon>
        <taxon>Desulfuromonadales</taxon>
        <taxon>Desulfuromonadaceae</taxon>
        <taxon>Desulfuromonas</taxon>
    </lineage>
</organism>
<dbReference type="Gene3D" id="3.40.50.1000">
    <property type="entry name" value="HAD superfamily/HAD-like"/>
    <property type="match status" value="1"/>
</dbReference>
<dbReference type="SFLD" id="SFLDS00003">
    <property type="entry name" value="Haloacid_Dehalogenase"/>
    <property type="match status" value="1"/>
</dbReference>
<dbReference type="InterPro" id="IPR023214">
    <property type="entry name" value="HAD_sf"/>
</dbReference>
<evidence type="ECO:0000313" key="2">
    <source>
        <dbReference type="Proteomes" id="UP000005695"/>
    </source>
</evidence>
<dbReference type="SFLD" id="SFLDG01132">
    <property type="entry name" value="C1.5.3:_5'-Nucleotidase_Like"/>
    <property type="match status" value="1"/>
</dbReference>
<dbReference type="Proteomes" id="UP000005695">
    <property type="component" value="Unassembled WGS sequence"/>
</dbReference>
<dbReference type="InterPro" id="IPR036412">
    <property type="entry name" value="HAD-like_sf"/>
</dbReference>
<dbReference type="RefSeq" id="WP_005997739.1">
    <property type="nucleotide sequence ID" value="NZ_AAEW02000002.1"/>
</dbReference>
<gene>
    <name evidence="1" type="ORF">Dace_2783</name>
</gene>
<dbReference type="InterPro" id="IPR010237">
    <property type="entry name" value="Pyr-5-nucltdase"/>
</dbReference>
<reference evidence="1" key="1">
    <citation type="submission" date="2006-05" db="EMBL/GenBank/DDBJ databases">
        <title>Annotation of the draft genome assembly of Desulfuromonas acetoxidans DSM 684.</title>
        <authorList>
            <consortium name="US DOE Joint Genome Institute (JGI-ORNL)"/>
            <person name="Larimer F."/>
            <person name="Land M."/>
            <person name="Hauser L."/>
        </authorList>
    </citation>
    <scope>NUCLEOTIDE SEQUENCE [LARGE SCALE GENOMIC DNA]</scope>
    <source>
        <strain evidence="1">DSM 684</strain>
    </source>
</reference>
<dbReference type="InterPro" id="IPR006439">
    <property type="entry name" value="HAD-SF_hydro_IA"/>
</dbReference>
<reference evidence="1" key="2">
    <citation type="submission" date="2006-05" db="EMBL/GenBank/DDBJ databases">
        <title>Sequencing of the draft genome and assembly of Desulfuromonas acetoxidans DSM 684.</title>
        <authorList>
            <consortium name="US DOE Joint Genome Institute (JGI-PGF)"/>
            <person name="Copeland A."/>
            <person name="Lucas S."/>
            <person name="Lapidus A."/>
            <person name="Barry K."/>
            <person name="Detter J.C."/>
            <person name="Glavina del Rio T."/>
            <person name="Hammon N."/>
            <person name="Israni S."/>
            <person name="Dalin E."/>
            <person name="Tice H."/>
            <person name="Bruce D."/>
            <person name="Pitluck S."/>
            <person name="Richardson P."/>
        </authorList>
    </citation>
    <scope>NUCLEOTIDE SEQUENCE [LARGE SCALE GENOMIC DNA]</scope>
    <source>
        <strain evidence="1">DSM 684</strain>
    </source>
</reference>
<dbReference type="PANTHER" id="PTHR12725">
    <property type="entry name" value="HALOACID DEHALOGENASE-LIKE HYDROLASE"/>
    <property type="match status" value="1"/>
</dbReference>
<dbReference type="NCBIfam" id="TIGR01993">
    <property type="entry name" value="Pyr-5-nucltdase"/>
    <property type="match status" value="1"/>
</dbReference>
<dbReference type="SFLD" id="SFLDG01129">
    <property type="entry name" value="C1.5:_HAD__Beta-PGM__Phosphata"/>
    <property type="match status" value="1"/>
</dbReference>
<name>Q1K3Q7_DESA6</name>
<protein>
    <submittedName>
        <fullName evidence="1">Pyrimidine 5-nucleotidase</fullName>
    </submittedName>
</protein>
<dbReference type="Pfam" id="PF00702">
    <property type="entry name" value="Hydrolase"/>
    <property type="match status" value="1"/>
</dbReference>
<keyword evidence="2" id="KW-1185">Reference proteome</keyword>
<dbReference type="AlphaFoldDB" id="Q1K3Q7"/>
<dbReference type="OrthoDB" id="9807630at2"/>
<dbReference type="Gene3D" id="1.10.150.450">
    <property type="match status" value="1"/>
</dbReference>
<evidence type="ECO:0000313" key="1">
    <source>
        <dbReference type="EMBL" id="EAT16917.1"/>
    </source>
</evidence>
<sequence>MDAVFFDLDNTLYSAEHNLFNLIDVRINRYMHEVVGIAPERVDGLRRHYWAVYGVTLQGLIQEYGADAEHYLDYVHDIDVSSRLSADPCLEQELGRICARKFVFTNGSRDHAQRVLGCLGIERCFEAIYDIRVSNYIPKPQELPYLAVLKASGVAPQCSIMVEDSVPNLHTAARLGMKTILVGGDSDETAHFDAVARTASEAARVVQQWQGDA</sequence>